<evidence type="ECO:0000313" key="2">
    <source>
        <dbReference type="EMBL" id="OMJ22457.1"/>
    </source>
</evidence>
<evidence type="ECO:0000313" key="3">
    <source>
        <dbReference type="Proteomes" id="UP000187283"/>
    </source>
</evidence>
<reference evidence="2 3" key="1">
    <citation type="submission" date="2017-01" db="EMBL/GenBank/DDBJ databases">
        <authorList>
            <person name="Mah S.A."/>
            <person name="Swanson W.J."/>
            <person name="Moy G.W."/>
            <person name="Vacquier V.D."/>
        </authorList>
    </citation>
    <scope>NUCLEOTIDE SEQUENCE [LARGE SCALE GENOMIC DNA]</scope>
    <source>
        <strain evidence="2 3">GSMNP</strain>
    </source>
</reference>
<comment type="caution">
    <text evidence="2">The sequence shown here is derived from an EMBL/GenBank/DDBJ whole genome shotgun (WGS) entry which is preliminary data.</text>
</comment>
<sequence length="159" mass="16305">MSKLEDRADSSADLDAVVFAVPLPDDDDASRGAQLCGIGDCVHAWGDFVGGARREIGGGGGGSVKPRRSGGEQNSIIRSGSSCIHRCTDTSALREPNCGNSGETGGYSIGIQYGGLEAVPTTPATTAKDADEAAMGDSAEDGAEHAYEFLFFDLCVVGK</sequence>
<organism evidence="2 3">
    <name type="scientific">Smittium culicis</name>
    <dbReference type="NCBI Taxonomy" id="133412"/>
    <lineage>
        <taxon>Eukaryota</taxon>
        <taxon>Fungi</taxon>
        <taxon>Fungi incertae sedis</taxon>
        <taxon>Zoopagomycota</taxon>
        <taxon>Kickxellomycotina</taxon>
        <taxon>Harpellomycetes</taxon>
        <taxon>Harpellales</taxon>
        <taxon>Legeriomycetaceae</taxon>
        <taxon>Smittium</taxon>
    </lineage>
</organism>
<evidence type="ECO:0000256" key="1">
    <source>
        <dbReference type="SAM" id="MobiDB-lite"/>
    </source>
</evidence>
<proteinExistence type="predicted"/>
<dbReference type="EMBL" id="LSSN01000761">
    <property type="protein sequence ID" value="OMJ22457.1"/>
    <property type="molecule type" value="Genomic_DNA"/>
</dbReference>
<accession>A0A1R1Y646</accession>
<keyword evidence="3" id="KW-1185">Reference proteome</keyword>
<dbReference type="Proteomes" id="UP000187283">
    <property type="component" value="Unassembled WGS sequence"/>
</dbReference>
<dbReference type="AlphaFoldDB" id="A0A1R1Y646"/>
<name>A0A1R1Y646_9FUNG</name>
<gene>
    <name evidence="2" type="ORF">AYI70_g2860</name>
</gene>
<protein>
    <submittedName>
        <fullName evidence="2">Uncharacterized protein</fullName>
    </submittedName>
</protein>
<feature type="region of interest" description="Disordered" evidence="1">
    <location>
        <begin position="57"/>
        <end position="76"/>
    </location>
</feature>